<dbReference type="RefSeq" id="WP_049175457.1">
    <property type="nucleotide sequence ID" value="NZ_BKFK01000010.1"/>
</dbReference>
<dbReference type="PROSITE" id="PS50878">
    <property type="entry name" value="RT_POL"/>
    <property type="match status" value="1"/>
</dbReference>
<keyword evidence="2" id="KW-0808">Transferase</keyword>
<evidence type="ECO:0000313" key="3">
    <source>
        <dbReference type="Proteomes" id="UP000263596"/>
    </source>
</evidence>
<organism evidence="2 3">
    <name type="scientific">Acinetobacter ursingii</name>
    <dbReference type="NCBI Taxonomy" id="108980"/>
    <lineage>
        <taxon>Bacteria</taxon>
        <taxon>Pseudomonadati</taxon>
        <taxon>Pseudomonadota</taxon>
        <taxon>Gammaproteobacteria</taxon>
        <taxon>Moraxellales</taxon>
        <taxon>Moraxellaceae</taxon>
        <taxon>Acinetobacter</taxon>
    </lineage>
</organism>
<proteinExistence type="predicted"/>
<dbReference type="NCBIfam" id="NF041746">
    <property type="entry name" value="Drt2"/>
    <property type="match status" value="1"/>
</dbReference>
<evidence type="ECO:0000259" key="1">
    <source>
        <dbReference type="PROSITE" id="PS50878"/>
    </source>
</evidence>
<dbReference type="SUPFAM" id="SSF56672">
    <property type="entry name" value="DNA/RNA polymerases"/>
    <property type="match status" value="1"/>
</dbReference>
<dbReference type="EMBL" id="DPVE01000086">
    <property type="protein sequence ID" value="HCK29507.1"/>
    <property type="molecule type" value="Genomic_DNA"/>
</dbReference>
<sequence length="466" mass="54675">MNFEQYKNEIYNKKHVLKIQNRSVPKSRIHFDTPLDAQAVYSLVTQPDNVIKHWFLPFIGFEQRTRKIKSHNGLSRRAAKKRPLRYAANQDGYIYAYYSYLLTEKYENFIKDTPLQNSVLAYRSLGKSNIEFAKEIFDWISQIKECNVLTIDLSSFFDTLDHGILKEQWQRVTGVPCLSKDHYIVFKSLTNYSFLDIEEALVALGWPDKSKRKEKGEKTTNPLRKKTSKPYQALDDFRSIRKKQVTNADGVVRYLIQKPKKIDGKRYGIPQGSPMSAILSNIYMLDFDKYCCELANNFGGIYRRYCDDIILVFPQNIEMSDVYKTIEELLLNHGGKELKINPSKVEKIKFTCISGELRAINVGTNIDKPLQYLGFIYDGQKILIRSSSLSNYYRRLISKIRASKNKAKRNESKTYRRKIYRMYSHLAHKQRNFITYTYRASEIMNDLSVKKQLSNHCKRIHNELEK</sequence>
<dbReference type="Proteomes" id="UP000263596">
    <property type="component" value="Unassembled WGS sequence"/>
</dbReference>
<reference evidence="2 3" key="1">
    <citation type="journal article" date="2018" name="Nat. Biotechnol.">
        <title>A standardized bacterial taxonomy based on genome phylogeny substantially revises the tree of life.</title>
        <authorList>
            <person name="Parks D.H."/>
            <person name="Chuvochina M."/>
            <person name="Waite D.W."/>
            <person name="Rinke C."/>
            <person name="Skarshewski A."/>
            <person name="Chaumeil P.A."/>
            <person name="Hugenholtz P."/>
        </authorList>
    </citation>
    <scope>NUCLEOTIDE SEQUENCE [LARGE SCALE GENOMIC DNA]</scope>
    <source>
        <strain evidence="2">UBA9669</strain>
    </source>
</reference>
<comment type="caution">
    <text evidence="2">The sequence shown here is derived from an EMBL/GenBank/DDBJ whole genome shotgun (WGS) entry which is preliminary data.</text>
</comment>
<dbReference type="InterPro" id="IPR000477">
    <property type="entry name" value="RT_dom"/>
</dbReference>
<feature type="domain" description="Reverse transcriptase" evidence="1">
    <location>
        <begin position="1"/>
        <end position="377"/>
    </location>
</feature>
<name>A0A3D2SJ67_9GAMM</name>
<evidence type="ECO:0000313" key="2">
    <source>
        <dbReference type="EMBL" id="HCK29507.1"/>
    </source>
</evidence>
<keyword evidence="2" id="KW-0548">Nucleotidyltransferase</keyword>
<dbReference type="AlphaFoldDB" id="A0A3D2SJ67"/>
<accession>A0A3D2SJ67</accession>
<gene>
    <name evidence="2" type="ORF">DHW29_04480</name>
</gene>
<dbReference type="GO" id="GO:0003964">
    <property type="term" value="F:RNA-directed DNA polymerase activity"/>
    <property type="evidence" value="ECO:0007669"/>
    <property type="project" value="UniProtKB-KW"/>
</dbReference>
<keyword evidence="2" id="KW-0695">RNA-directed DNA polymerase</keyword>
<dbReference type="InterPro" id="IPR043502">
    <property type="entry name" value="DNA/RNA_pol_sf"/>
</dbReference>
<protein>
    <submittedName>
        <fullName evidence="2">RNA-directed DNA polymerase</fullName>
    </submittedName>
</protein>
<dbReference type="Pfam" id="PF00078">
    <property type="entry name" value="RVT_1"/>
    <property type="match status" value="1"/>
</dbReference>